<evidence type="ECO:0000256" key="1">
    <source>
        <dbReference type="ARBA" id="ARBA00004651"/>
    </source>
</evidence>
<dbReference type="SUPFAM" id="SSF161098">
    <property type="entry name" value="MetI-like"/>
    <property type="match status" value="1"/>
</dbReference>
<evidence type="ECO:0000256" key="5">
    <source>
        <dbReference type="ARBA" id="ARBA00022692"/>
    </source>
</evidence>
<keyword evidence="7 8" id="KW-0472">Membrane</keyword>
<dbReference type="GO" id="GO:0055085">
    <property type="term" value="P:transmembrane transport"/>
    <property type="evidence" value="ECO:0007669"/>
    <property type="project" value="InterPro"/>
</dbReference>
<keyword evidence="5 8" id="KW-0812">Transmembrane</keyword>
<protein>
    <submittedName>
        <fullName evidence="10">Polyamine ABC transporter substrate-binding protein</fullName>
    </submittedName>
</protein>
<feature type="transmembrane region" description="Helical" evidence="8">
    <location>
        <begin position="352"/>
        <end position="373"/>
    </location>
</feature>
<dbReference type="PANTHER" id="PTHR42929:SF5">
    <property type="entry name" value="ABC TRANSPORTER PERMEASE PROTEIN"/>
    <property type="match status" value="1"/>
</dbReference>
<sequence>MTAAAVPDHAPPPPVGSSELARSLARAQRRRHAAAIALTLPLLVFLIVTFLVPIGALLIRAVENPEVADALPRTAQALAHWDHKTLPAEAAFAAVVDDLAAMDDGSQAGALARRLNTEQPGSRSLVMSTYRALPDLRGEAGSARPTPAVLKDKLLALDARWGELPYWQAIGKNAARWTPDYLLTAIDLKRTPEGSIAQVEPEQRVFSSILLRTFVISAVVTFWCLLLGYPLAYWLSTLTARQANVLMILVLVPFWTSILVRVAAWIVLLQREGLVNSALMGIGLLNEPLTLLFNRTGVVISMTHILLPFMILPLYSVMKSVPPTYLRAAVSLGSSPLAAFFRVYVPQTWPGVGAGGLLVFILSIGYYVTPALLGGADDQMLSYYIAQYTNVDVNWGMACALGAILLAATLVLYGIYRRVVKSELSLG</sequence>
<feature type="transmembrane region" description="Helical" evidence="8">
    <location>
        <begin position="33"/>
        <end position="59"/>
    </location>
</feature>
<feature type="transmembrane region" description="Helical" evidence="8">
    <location>
        <begin position="209"/>
        <end position="233"/>
    </location>
</feature>
<dbReference type="Proteomes" id="UP000199729">
    <property type="component" value="Chromosome"/>
</dbReference>
<feature type="domain" description="ABC transmembrane type-1" evidence="9">
    <location>
        <begin position="210"/>
        <end position="416"/>
    </location>
</feature>
<dbReference type="Gene3D" id="1.10.3720.10">
    <property type="entry name" value="MetI-like"/>
    <property type="match status" value="1"/>
</dbReference>
<keyword evidence="6 8" id="KW-1133">Transmembrane helix</keyword>
<organism evidence="10 11">
    <name type="scientific">Vitreoscilla filiformis</name>
    <dbReference type="NCBI Taxonomy" id="63"/>
    <lineage>
        <taxon>Bacteria</taxon>
        <taxon>Pseudomonadati</taxon>
        <taxon>Pseudomonadota</taxon>
        <taxon>Betaproteobacteria</taxon>
        <taxon>Neisseriales</taxon>
        <taxon>Neisseriaceae</taxon>
        <taxon>Vitreoscilla</taxon>
    </lineage>
</organism>
<dbReference type="PANTHER" id="PTHR42929">
    <property type="entry name" value="INNER MEMBRANE ABC TRANSPORTER PERMEASE PROTEIN YDCU-RELATED-RELATED"/>
    <property type="match status" value="1"/>
</dbReference>
<dbReference type="OrthoDB" id="9808619at2"/>
<dbReference type="RefSeq" id="WP_089417706.1">
    <property type="nucleotide sequence ID" value="NZ_CP022423.1"/>
</dbReference>
<dbReference type="InterPro" id="IPR000515">
    <property type="entry name" value="MetI-like"/>
</dbReference>
<accession>A0A221KIG7</accession>
<dbReference type="CDD" id="cd06261">
    <property type="entry name" value="TM_PBP2"/>
    <property type="match status" value="1"/>
</dbReference>
<keyword evidence="4" id="KW-1003">Cell membrane</keyword>
<proteinExistence type="inferred from homology"/>
<dbReference type="PROSITE" id="PS50928">
    <property type="entry name" value="ABC_TM1"/>
    <property type="match status" value="1"/>
</dbReference>
<evidence type="ECO:0000256" key="6">
    <source>
        <dbReference type="ARBA" id="ARBA00022989"/>
    </source>
</evidence>
<dbReference type="Pfam" id="PF00528">
    <property type="entry name" value="BPD_transp_1"/>
    <property type="match status" value="1"/>
</dbReference>
<evidence type="ECO:0000256" key="2">
    <source>
        <dbReference type="ARBA" id="ARBA00007069"/>
    </source>
</evidence>
<dbReference type="EMBL" id="CP022423">
    <property type="protein sequence ID" value="ASM78831.1"/>
    <property type="molecule type" value="Genomic_DNA"/>
</dbReference>
<evidence type="ECO:0000256" key="7">
    <source>
        <dbReference type="ARBA" id="ARBA00023136"/>
    </source>
</evidence>
<keyword evidence="3 8" id="KW-0813">Transport</keyword>
<keyword evidence="11" id="KW-1185">Reference proteome</keyword>
<evidence type="ECO:0000313" key="11">
    <source>
        <dbReference type="Proteomes" id="UP000199729"/>
    </source>
</evidence>
<dbReference type="KEGG" id="vff:VITFI_CDS3054"/>
<evidence type="ECO:0000256" key="3">
    <source>
        <dbReference type="ARBA" id="ARBA00022448"/>
    </source>
</evidence>
<evidence type="ECO:0000313" key="10">
    <source>
        <dbReference type="EMBL" id="ASM78831.1"/>
    </source>
</evidence>
<dbReference type="GO" id="GO:0005886">
    <property type="term" value="C:plasma membrane"/>
    <property type="evidence" value="ECO:0007669"/>
    <property type="project" value="UniProtKB-SubCell"/>
</dbReference>
<comment type="similarity">
    <text evidence="2">Belongs to the binding-protein-dependent transport system permease family. CysTW subfamily.</text>
</comment>
<dbReference type="AlphaFoldDB" id="A0A221KIG7"/>
<comment type="subcellular location">
    <subcellularLocation>
        <location evidence="1 8">Cell membrane</location>
        <topology evidence="1 8">Multi-pass membrane protein</topology>
    </subcellularLocation>
</comment>
<evidence type="ECO:0000256" key="4">
    <source>
        <dbReference type="ARBA" id="ARBA00022475"/>
    </source>
</evidence>
<name>A0A221KIG7_VITFI</name>
<feature type="transmembrane region" description="Helical" evidence="8">
    <location>
        <begin position="245"/>
        <end position="268"/>
    </location>
</feature>
<evidence type="ECO:0000259" key="9">
    <source>
        <dbReference type="PROSITE" id="PS50928"/>
    </source>
</evidence>
<evidence type="ECO:0000256" key="8">
    <source>
        <dbReference type="RuleBase" id="RU363032"/>
    </source>
</evidence>
<feature type="transmembrane region" description="Helical" evidence="8">
    <location>
        <begin position="298"/>
        <end position="318"/>
    </location>
</feature>
<dbReference type="InterPro" id="IPR035906">
    <property type="entry name" value="MetI-like_sf"/>
</dbReference>
<reference evidence="10 11" key="1">
    <citation type="submission" date="2017-07" db="EMBL/GenBank/DDBJ databases">
        <title>Complete Genome Sequence of the cosmetic ferment Vitreoscilla filiformis (ATCC15551).</title>
        <authorList>
            <person name="Contreras S."/>
            <person name="Sagory-Zalkind P."/>
            <person name="Blanquart H."/>
            <person name="Iltis A."/>
            <person name="Morand S.C."/>
        </authorList>
    </citation>
    <scope>NUCLEOTIDE SEQUENCE [LARGE SCALE GENOMIC DNA]</scope>
    <source>
        <strain evidence="10 11">ATCC 15551</strain>
    </source>
</reference>
<gene>
    <name evidence="10" type="ORF">VITFI_CDS3054</name>
</gene>
<feature type="transmembrane region" description="Helical" evidence="8">
    <location>
        <begin position="393"/>
        <end position="416"/>
    </location>
</feature>